<accession>A0A8S5R129</accession>
<reference evidence="1" key="1">
    <citation type="journal article" date="2021" name="Proc. Natl. Acad. Sci. U.S.A.">
        <title>A Catalog of Tens of Thousands of Viruses from Human Metagenomes Reveals Hidden Associations with Chronic Diseases.</title>
        <authorList>
            <person name="Tisza M.J."/>
            <person name="Buck C.B."/>
        </authorList>
    </citation>
    <scope>NUCLEOTIDE SEQUENCE</scope>
    <source>
        <strain evidence="1">CteBs22</strain>
    </source>
</reference>
<sequence length="68" mass="7891">MNSHSPEQSPPKKPGTKGVTIEIEKAMALLRRIDGFVLSEEDRQQQEEAVTALRETVVRYLKRRRKEK</sequence>
<protein>
    <submittedName>
        <fullName evidence="1">Uncharacterized protein</fullName>
    </submittedName>
</protein>
<evidence type="ECO:0000313" key="1">
    <source>
        <dbReference type="EMBL" id="DAE24793.1"/>
    </source>
</evidence>
<dbReference type="EMBL" id="BK015784">
    <property type="protein sequence ID" value="DAE24793.1"/>
    <property type="molecule type" value="Genomic_DNA"/>
</dbReference>
<name>A0A8S5R129_9CAUD</name>
<organism evidence="1">
    <name type="scientific">Myoviridae sp. cteBs22</name>
    <dbReference type="NCBI Taxonomy" id="2826675"/>
    <lineage>
        <taxon>Viruses</taxon>
        <taxon>Duplodnaviria</taxon>
        <taxon>Heunggongvirae</taxon>
        <taxon>Uroviricota</taxon>
        <taxon>Caudoviricetes</taxon>
    </lineage>
</organism>
<proteinExistence type="predicted"/>